<sequence>MRSILKDNSKLNTTDYLHFALFIISFVGYLPYFFSSWDYKLNIAQNICSENWDMAAFHINKIIPHKIDQGLNVLQTYFYAVNLWYLLWHHKKVAFNPIVTTAQYKLIRNWLYIFIGLVTIITLNFTVAMANMWLYDDKSVFLNRASGALLFASIIYIGMNMAVMFFPHIMYGLPIENQYQPIKGAIPSNTISIEEKYSDVTDFSSEKKKEPELFSSEYIEKIETHLQERIEKQKYLETNCGLSKISDEIGIPAHHLTYYFNGIKKQSFSDWRNQLRVAYAIGILNQGNANQLTLEAIGLKVGFKSNSTFIRSFKNVTGKTPSDYLVSTS</sequence>
<gene>
    <name evidence="6" type="ORF">ACFQ0S_03150</name>
</gene>
<evidence type="ECO:0000313" key="6">
    <source>
        <dbReference type="EMBL" id="MFD0983466.1"/>
    </source>
</evidence>
<dbReference type="InterPro" id="IPR018062">
    <property type="entry name" value="HTH_AraC-typ_CS"/>
</dbReference>
<keyword evidence="4" id="KW-0812">Transmembrane</keyword>
<name>A0ABW3J166_9FLAO</name>
<keyword evidence="4" id="KW-0472">Membrane</keyword>
<feature type="transmembrane region" description="Helical" evidence="4">
    <location>
        <begin position="110"/>
        <end position="135"/>
    </location>
</feature>
<dbReference type="RefSeq" id="WP_379753572.1">
    <property type="nucleotide sequence ID" value="NZ_JBHSYB010000008.1"/>
</dbReference>
<feature type="transmembrane region" description="Helical" evidence="4">
    <location>
        <begin position="16"/>
        <end position="34"/>
    </location>
</feature>
<dbReference type="SMART" id="SM00342">
    <property type="entry name" value="HTH_ARAC"/>
    <property type="match status" value="1"/>
</dbReference>
<keyword evidence="2" id="KW-0238">DNA-binding</keyword>
<keyword evidence="7" id="KW-1185">Reference proteome</keyword>
<evidence type="ECO:0000256" key="4">
    <source>
        <dbReference type="SAM" id="Phobius"/>
    </source>
</evidence>
<feature type="domain" description="HTH araC/xylS-type" evidence="5">
    <location>
        <begin position="220"/>
        <end position="327"/>
    </location>
</feature>
<keyword evidence="3" id="KW-0804">Transcription</keyword>
<evidence type="ECO:0000256" key="3">
    <source>
        <dbReference type="ARBA" id="ARBA00023163"/>
    </source>
</evidence>
<organism evidence="6 7">
    <name type="scientific">Flavobacterium myungsuense</name>
    <dbReference type="NCBI Taxonomy" id="651823"/>
    <lineage>
        <taxon>Bacteria</taxon>
        <taxon>Pseudomonadati</taxon>
        <taxon>Bacteroidota</taxon>
        <taxon>Flavobacteriia</taxon>
        <taxon>Flavobacteriales</taxon>
        <taxon>Flavobacteriaceae</taxon>
        <taxon>Flavobacterium</taxon>
    </lineage>
</organism>
<evidence type="ECO:0000256" key="2">
    <source>
        <dbReference type="ARBA" id="ARBA00023125"/>
    </source>
</evidence>
<dbReference type="Proteomes" id="UP001597051">
    <property type="component" value="Unassembled WGS sequence"/>
</dbReference>
<evidence type="ECO:0000313" key="7">
    <source>
        <dbReference type="Proteomes" id="UP001597051"/>
    </source>
</evidence>
<dbReference type="SUPFAM" id="SSF46689">
    <property type="entry name" value="Homeodomain-like"/>
    <property type="match status" value="1"/>
</dbReference>
<evidence type="ECO:0000256" key="1">
    <source>
        <dbReference type="ARBA" id="ARBA00023015"/>
    </source>
</evidence>
<protein>
    <submittedName>
        <fullName evidence="6">Helix-turn-helix domain-containing protein</fullName>
    </submittedName>
</protein>
<dbReference type="EMBL" id="JBHTIZ010000010">
    <property type="protein sequence ID" value="MFD0983466.1"/>
    <property type="molecule type" value="Genomic_DNA"/>
</dbReference>
<dbReference type="Pfam" id="PF12833">
    <property type="entry name" value="HTH_18"/>
    <property type="match status" value="1"/>
</dbReference>
<feature type="transmembrane region" description="Helical" evidence="4">
    <location>
        <begin position="147"/>
        <end position="166"/>
    </location>
</feature>
<keyword evidence="4" id="KW-1133">Transmembrane helix</keyword>
<keyword evidence="1" id="KW-0805">Transcription regulation</keyword>
<accession>A0ABW3J166</accession>
<dbReference type="InterPro" id="IPR009057">
    <property type="entry name" value="Homeodomain-like_sf"/>
</dbReference>
<dbReference type="InterPro" id="IPR018060">
    <property type="entry name" value="HTH_AraC"/>
</dbReference>
<dbReference type="PANTHER" id="PTHR43280:SF29">
    <property type="entry name" value="ARAC-FAMILY TRANSCRIPTIONAL REGULATOR"/>
    <property type="match status" value="1"/>
</dbReference>
<dbReference type="PROSITE" id="PS01124">
    <property type="entry name" value="HTH_ARAC_FAMILY_2"/>
    <property type="match status" value="1"/>
</dbReference>
<dbReference type="PANTHER" id="PTHR43280">
    <property type="entry name" value="ARAC-FAMILY TRANSCRIPTIONAL REGULATOR"/>
    <property type="match status" value="1"/>
</dbReference>
<dbReference type="Gene3D" id="1.10.10.60">
    <property type="entry name" value="Homeodomain-like"/>
    <property type="match status" value="1"/>
</dbReference>
<proteinExistence type="predicted"/>
<evidence type="ECO:0000259" key="5">
    <source>
        <dbReference type="PROSITE" id="PS01124"/>
    </source>
</evidence>
<reference evidence="7" key="1">
    <citation type="journal article" date="2019" name="Int. J. Syst. Evol. Microbiol.">
        <title>The Global Catalogue of Microorganisms (GCM) 10K type strain sequencing project: providing services to taxonomists for standard genome sequencing and annotation.</title>
        <authorList>
            <consortium name="The Broad Institute Genomics Platform"/>
            <consortium name="The Broad Institute Genome Sequencing Center for Infectious Disease"/>
            <person name="Wu L."/>
            <person name="Ma J."/>
        </authorList>
    </citation>
    <scope>NUCLEOTIDE SEQUENCE [LARGE SCALE GENOMIC DNA]</scope>
    <source>
        <strain evidence="7">CECT 7649</strain>
    </source>
</reference>
<comment type="caution">
    <text evidence="6">The sequence shown here is derived from an EMBL/GenBank/DDBJ whole genome shotgun (WGS) entry which is preliminary data.</text>
</comment>
<dbReference type="PROSITE" id="PS00041">
    <property type="entry name" value="HTH_ARAC_FAMILY_1"/>
    <property type="match status" value="1"/>
</dbReference>